<evidence type="ECO:0000313" key="1">
    <source>
        <dbReference type="EMBL" id="SPZ85127.1"/>
    </source>
</evidence>
<gene>
    <name evidence="1" type="ORF">NCTC11343_01684</name>
</gene>
<evidence type="ECO:0000313" key="2">
    <source>
        <dbReference type="Proteomes" id="UP000251241"/>
    </source>
</evidence>
<dbReference type="GeneID" id="97181466"/>
<reference evidence="1 2" key="1">
    <citation type="submission" date="2018-06" db="EMBL/GenBank/DDBJ databases">
        <authorList>
            <consortium name="Pathogen Informatics"/>
            <person name="Doyle S."/>
        </authorList>
    </citation>
    <scope>NUCLEOTIDE SEQUENCE [LARGE SCALE GENOMIC DNA]</scope>
    <source>
        <strain evidence="1 2">NCTC11343</strain>
    </source>
</reference>
<sequence>MESFIKQIIAHQLPKILAMESHRTDWRYQLMNLKDKTLFDRLMLMKRQELLAWLQWHDNAGTYADHDCIRRGIPLFTKTQALTTAYQRIMREHEGWDGYMGNEYIRGSVL</sequence>
<accession>A0A2X2ISA7</accession>
<name>A0A2X2ISA7_SPHMU</name>
<proteinExistence type="predicted"/>
<dbReference type="EMBL" id="UAUU01000006">
    <property type="protein sequence ID" value="SPZ85127.1"/>
    <property type="molecule type" value="Genomic_DNA"/>
</dbReference>
<dbReference type="RefSeq" id="WP_112374357.1">
    <property type="nucleotide sequence ID" value="NZ_CP069793.1"/>
</dbReference>
<organism evidence="1 2">
    <name type="scientific">Sphingobacterium multivorum</name>
    <dbReference type="NCBI Taxonomy" id="28454"/>
    <lineage>
        <taxon>Bacteria</taxon>
        <taxon>Pseudomonadati</taxon>
        <taxon>Bacteroidota</taxon>
        <taxon>Sphingobacteriia</taxon>
        <taxon>Sphingobacteriales</taxon>
        <taxon>Sphingobacteriaceae</taxon>
        <taxon>Sphingobacterium</taxon>
    </lineage>
</organism>
<dbReference type="AlphaFoldDB" id="A0A2X2ISA7"/>
<protein>
    <submittedName>
        <fullName evidence="1">Uncharacterized protein</fullName>
    </submittedName>
</protein>
<dbReference type="Proteomes" id="UP000251241">
    <property type="component" value="Unassembled WGS sequence"/>
</dbReference>